<gene>
    <name evidence="1" type="ORF">SAMN05421852_10693</name>
</gene>
<name>A0A1I3PS00_9BACL</name>
<sequence>MIHYSPLPAELIFQDPYALSSVHQEIVVDGVQMLVHIDQTGSAKIVRLLSGNPQHYLDPRFQPGNSIQWIPKI</sequence>
<dbReference type="RefSeq" id="WP_093229443.1">
    <property type="nucleotide sequence ID" value="NZ_FORR01000006.1"/>
</dbReference>
<dbReference type="Pfam" id="PF14035">
    <property type="entry name" value="YlzJ"/>
    <property type="match status" value="1"/>
</dbReference>
<proteinExistence type="predicted"/>
<evidence type="ECO:0000313" key="1">
    <source>
        <dbReference type="EMBL" id="SFJ24279.1"/>
    </source>
</evidence>
<dbReference type="STRING" id="46223.SAMN05421852_10693"/>
<organism evidence="1 2">
    <name type="scientific">Thermoflavimicrobium dichotomicum</name>
    <dbReference type="NCBI Taxonomy" id="46223"/>
    <lineage>
        <taxon>Bacteria</taxon>
        <taxon>Bacillati</taxon>
        <taxon>Bacillota</taxon>
        <taxon>Bacilli</taxon>
        <taxon>Bacillales</taxon>
        <taxon>Thermoactinomycetaceae</taxon>
        <taxon>Thermoflavimicrobium</taxon>
    </lineage>
</organism>
<dbReference type="EMBL" id="FORR01000006">
    <property type="protein sequence ID" value="SFJ24279.1"/>
    <property type="molecule type" value="Genomic_DNA"/>
</dbReference>
<dbReference type="OrthoDB" id="1683573at2"/>
<evidence type="ECO:0000313" key="2">
    <source>
        <dbReference type="Proteomes" id="UP000199545"/>
    </source>
</evidence>
<keyword evidence="2" id="KW-1185">Reference proteome</keyword>
<dbReference type="Proteomes" id="UP000199545">
    <property type="component" value="Unassembled WGS sequence"/>
</dbReference>
<dbReference type="AlphaFoldDB" id="A0A1I3PS00"/>
<reference evidence="1 2" key="1">
    <citation type="submission" date="2016-10" db="EMBL/GenBank/DDBJ databases">
        <authorList>
            <person name="de Groot N.N."/>
        </authorList>
    </citation>
    <scope>NUCLEOTIDE SEQUENCE [LARGE SCALE GENOMIC DNA]</scope>
    <source>
        <strain evidence="1 2">DSM 44778</strain>
    </source>
</reference>
<accession>A0A1I3PS00</accession>
<protein>
    <submittedName>
        <fullName evidence="1">YlzJ-like protein</fullName>
    </submittedName>
</protein>
<dbReference type="InterPro" id="IPR025619">
    <property type="entry name" value="YlzJ"/>
</dbReference>